<dbReference type="AlphaFoldDB" id="A0A7D9D2T9"/>
<evidence type="ECO:0000313" key="1">
    <source>
        <dbReference type="EMBL" id="VUX55825.1"/>
    </source>
</evidence>
<sequence length="57" mass="6335">MVSGLIIGGEGGIRTHGTDNRTLDFESSPFDHSGTSPFYFLVKPLRLVSTFYRNTEL</sequence>
<accession>A0A7D9D2T9</accession>
<gene>
    <name evidence="1" type="ORF">JTBM06_V1_130003</name>
</gene>
<dbReference type="EMBL" id="LR633967">
    <property type="protein sequence ID" value="VUX55825.1"/>
    <property type="molecule type" value="Genomic_DNA"/>
</dbReference>
<proteinExistence type="predicted"/>
<organism evidence="1">
    <name type="scientific">uncultured Woeseiaceae bacterium</name>
    <dbReference type="NCBI Taxonomy" id="1983305"/>
    <lineage>
        <taxon>Bacteria</taxon>
        <taxon>Pseudomonadati</taxon>
        <taxon>Pseudomonadota</taxon>
        <taxon>Gammaproteobacteria</taxon>
        <taxon>Woeseiales</taxon>
        <taxon>Woeseiaceae</taxon>
        <taxon>environmental samples</taxon>
    </lineage>
</organism>
<name>A0A7D9D2T9_9GAMM</name>
<reference evidence="1" key="1">
    <citation type="submission" date="2019-07" db="EMBL/GenBank/DDBJ databases">
        <authorList>
            <person name="Weber M."/>
            <person name="Kostadinov I."/>
            <person name="Kostadinov D I."/>
        </authorList>
    </citation>
    <scope>NUCLEOTIDE SEQUENCE</scope>
    <source>
        <strain evidence="1">Gfbio:sag-sample-m06:053724c1-46a9-4a36-b237-ea2bf867836b</strain>
    </source>
</reference>
<protein>
    <submittedName>
        <fullName evidence="1">Uncharacterized protein</fullName>
    </submittedName>
</protein>